<proteinExistence type="predicted"/>
<dbReference type="EMBL" id="ML210147">
    <property type="protein sequence ID" value="TFK29860.1"/>
    <property type="molecule type" value="Genomic_DNA"/>
</dbReference>
<dbReference type="SMART" id="SM00503">
    <property type="entry name" value="SynN"/>
    <property type="match status" value="1"/>
</dbReference>
<keyword evidence="5" id="KW-1185">Reference proteome</keyword>
<dbReference type="InterPro" id="IPR010989">
    <property type="entry name" value="SNARE"/>
</dbReference>
<dbReference type="SUPFAM" id="SSF47661">
    <property type="entry name" value="t-snare proteins"/>
    <property type="match status" value="1"/>
</dbReference>
<sequence>MAPAVDRLAAARAHRSQATARPQIPPADSDFPSDSTSSNYDEPFPSALGAPSVTLSRSAFLSEVSSVQVDVQSLNGVVAQIAAAHSLHLSSVDTNPQIERDKLDRLTADAHLLMRRIKERIQRLEGLPVHEDAQIRINQISVLRRNFLESLQNYQKVEFDADLRFKRTIGNRLKLVKPDVTSEEVDSFVEGGNQQVFAQALINSTRYGESRRAFREVEERHNELQRMERTLLDLTRLFNDARKNYS</sequence>
<evidence type="ECO:0000259" key="3">
    <source>
        <dbReference type="SMART" id="SM00503"/>
    </source>
</evidence>
<dbReference type="Pfam" id="PF00804">
    <property type="entry name" value="Syntaxin"/>
    <property type="match status" value="1"/>
</dbReference>
<dbReference type="GO" id="GO:0016020">
    <property type="term" value="C:membrane"/>
    <property type="evidence" value="ECO:0007669"/>
    <property type="project" value="InterPro"/>
</dbReference>
<dbReference type="Proteomes" id="UP000307440">
    <property type="component" value="Unassembled WGS sequence"/>
</dbReference>
<feature type="region of interest" description="Disordered" evidence="2">
    <location>
        <begin position="1"/>
        <end position="45"/>
    </location>
</feature>
<gene>
    <name evidence="4" type="ORF">FA15DRAFT_663143</name>
</gene>
<dbReference type="AlphaFoldDB" id="A0A5C3LAN4"/>
<feature type="coiled-coil region" evidence="1">
    <location>
        <begin position="217"/>
        <end position="244"/>
    </location>
</feature>
<evidence type="ECO:0000313" key="4">
    <source>
        <dbReference type="EMBL" id="TFK29860.1"/>
    </source>
</evidence>
<reference evidence="4 5" key="1">
    <citation type="journal article" date="2019" name="Nat. Ecol. Evol.">
        <title>Megaphylogeny resolves global patterns of mushroom evolution.</title>
        <authorList>
            <person name="Varga T."/>
            <person name="Krizsan K."/>
            <person name="Foldi C."/>
            <person name="Dima B."/>
            <person name="Sanchez-Garcia M."/>
            <person name="Sanchez-Ramirez S."/>
            <person name="Szollosi G.J."/>
            <person name="Szarkandi J.G."/>
            <person name="Papp V."/>
            <person name="Albert L."/>
            <person name="Andreopoulos W."/>
            <person name="Angelini C."/>
            <person name="Antonin V."/>
            <person name="Barry K.W."/>
            <person name="Bougher N.L."/>
            <person name="Buchanan P."/>
            <person name="Buyck B."/>
            <person name="Bense V."/>
            <person name="Catcheside P."/>
            <person name="Chovatia M."/>
            <person name="Cooper J."/>
            <person name="Damon W."/>
            <person name="Desjardin D."/>
            <person name="Finy P."/>
            <person name="Geml J."/>
            <person name="Haridas S."/>
            <person name="Hughes K."/>
            <person name="Justo A."/>
            <person name="Karasinski D."/>
            <person name="Kautmanova I."/>
            <person name="Kiss B."/>
            <person name="Kocsube S."/>
            <person name="Kotiranta H."/>
            <person name="LaButti K.M."/>
            <person name="Lechner B.E."/>
            <person name="Liimatainen K."/>
            <person name="Lipzen A."/>
            <person name="Lukacs Z."/>
            <person name="Mihaltcheva S."/>
            <person name="Morgado L.N."/>
            <person name="Niskanen T."/>
            <person name="Noordeloos M.E."/>
            <person name="Ohm R.A."/>
            <person name="Ortiz-Santana B."/>
            <person name="Ovrebo C."/>
            <person name="Racz N."/>
            <person name="Riley R."/>
            <person name="Savchenko A."/>
            <person name="Shiryaev A."/>
            <person name="Soop K."/>
            <person name="Spirin V."/>
            <person name="Szebenyi C."/>
            <person name="Tomsovsky M."/>
            <person name="Tulloss R.E."/>
            <person name="Uehling J."/>
            <person name="Grigoriev I.V."/>
            <person name="Vagvolgyi C."/>
            <person name="Papp T."/>
            <person name="Martin F.M."/>
            <person name="Miettinen O."/>
            <person name="Hibbett D.S."/>
            <person name="Nagy L.G."/>
        </authorList>
    </citation>
    <scope>NUCLEOTIDE SEQUENCE [LARGE SCALE GENOMIC DNA]</scope>
    <source>
        <strain evidence="4 5">CBS 121175</strain>
    </source>
</reference>
<dbReference type="OrthoDB" id="10255013at2759"/>
<keyword evidence="1" id="KW-0175">Coiled coil</keyword>
<name>A0A5C3LAN4_COPMA</name>
<feature type="domain" description="Syntaxin N-terminal" evidence="3">
    <location>
        <begin position="52"/>
        <end position="166"/>
    </location>
</feature>
<dbReference type="GO" id="GO:0016192">
    <property type="term" value="P:vesicle-mediated transport"/>
    <property type="evidence" value="ECO:0007669"/>
    <property type="project" value="InterPro"/>
</dbReference>
<dbReference type="Gene3D" id="1.20.58.70">
    <property type="match status" value="1"/>
</dbReference>
<accession>A0A5C3LAN4</accession>
<dbReference type="STRING" id="230819.A0A5C3LAN4"/>
<dbReference type="InterPro" id="IPR006011">
    <property type="entry name" value="Syntaxin_N"/>
</dbReference>
<evidence type="ECO:0000313" key="5">
    <source>
        <dbReference type="Proteomes" id="UP000307440"/>
    </source>
</evidence>
<organism evidence="4 5">
    <name type="scientific">Coprinopsis marcescibilis</name>
    <name type="common">Agaric fungus</name>
    <name type="synonym">Psathyrella marcescibilis</name>
    <dbReference type="NCBI Taxonomy" id="230819"/>
    <lineage>
        <taxon>Eukaryota</taxon>
        <taxon>Fungi</taxon>
        <taxon>Dikarya</taxon>
        <taxon>Basidiomycota</taxon>
        <taxon>Agaricomycotina</taxon>
        <taxon>Agaricomycetes</taxon>
        <taxon>Agaricomycetidae</taxon>
        <taxon>Agaricales</taxon>
        <taxon>Agaricineae</taxon>
        <taxon>Psathyrellaceae</taxon>
        <taxon>Coprinopsis</taxon>
    </lineage>
</organism>
<evidence type="ECO:0000256" key="2">
    <source>
        <dbReference type="SAM" id="MobiDB-lite"/>
    </source>
</evidence>
<protein>
    <submittedName>
        <fullName evidence="4">t-SNARE</fullName>
    </submittedName>
</protein>
<feature type="compositionally biased region" description="Low complexity" evidence="2">
    <location>
        <begin position="1"/>
        <end position="21"/>
    </location>
</feature>
<evidence type="ECO:0000256" key="1">
    <source>
        <dbReference type="SAM" id="Coils"/>
    </source>
</evidence>